<evidence type="ECO:0000313" key="1">
    <source>
        <dbReference type="EMBL" id="MEQ7848655.1"/>
    </source>
</evidence>
<evidence type="ECO:0008006" key="3">
    <source>
        <dbReference type="Google" id="ProtNLM"/>
    </source>
</evidence>
<name>A0ABV1P1L9_9ACTN</name>
<accession>A0ABV1P1L9</accession>
<dbReference type="RefSeq" id="WP_056903533.1">
    <property type="nucleotide sequence ID" value="NZ_BAAAMM010000011.1"/>
</dbReference>
<gene>
    <name evidence="1" type="ORF">V6R90_15340</name>
</gene>
<dbReference type="InterPro" id="IPR038332">
    <property type="entry name" value="PPE_sf"/>
</dbReference>
<dbReference type="EMBL" id="JBEGDP010000019">
    <property type="protein sequence ID" value="MEQ7848655.1"/>
    <property type="molecule type" value="Genomic_DNA"/>
</dbReference>
<dbReference type="SUPFAM" id="SSF140453">
    <property type="entry name" value="EsxAB dimer-like"/>
    <property type="match status" value="1"/>
</dbReference>
<proteinExistence type="predicted"/>
<evidence type="ECO:0000313" key="2">
    <source>
        <dbReference type="Proteomes" id="UP001482520"/>
    </source>
</evidence>
<sequence>MTDPLVAPEVDSTAWYTGAGPVESLAASGVALSEGDWVEGAVNGVFGGLETLADMTDPFGAVVGMIGGFIMEHVAPFPEWLDQLAGNPDEIRSFATTWMNVADHLDSNADDFLATVRRDAGRWEGLAVDAYTAAADALEDILKAFATAIRGVGGATELAGGIVAGVRALVRDAIVEVVSWILGAIWKFTTPYLPKGLQELASTVVEWVAKVRRFLDDLVSTVSQLGTRMNDLIASMGDGGAKVSEVLGRWGQLSVVEPGFDMDRLVSSVSPGGGGLSSGIPTLAKVTYDGLTESTKYVSDE</sequence>
<keyword evidence="2" id="KW-1185">Reference proteome</keyword>
<dbReference type="Proteomes" id="UP001482520">
    <property type="component" value="Unassembled WGS sequence"/>
</dbReference>
<dbReference type="InterPro" id="IPR036689">
    <property type="entry name" value="ESAT-6-like_sf"/>
</dbReference>
<reference evidence="1 2" key="1">
    <citation type="submission" date="2024-02" db="EMBL/GenBank/DDBJ databases">
        <title>Full genome sequence of Nocardioides kribbensis.</title>
        <authorList>
            <person name="Poletto B.L."/>
            <person name="Silva G."/>
            <person name="Galante D."/>
            <person name="Campos K.R."/>
            <person name="Santos M.B.N."/>
            <person name="Sacchi C.T."/>
        </authorList>
    </citation>
    <scope>NUCLEOTIDE SEQUENCE [LARGE SCALE GENOMIC DNA]</scope>
    <source>
        <strain evidence="1 2">O4R</strain>
    </source>
</reference>
<comment type="caution">
    <text evidence="1">The sequence shown here is derived from an EMBL/GenBank/DDBJ whole genome shotgun (WGS) entry which is preliminary data.</text>
</comment>
<organism evidence="1 2">
    <name type="scientific">Nocardioides kribbensis</name>
    <dbReference type="NCBI Taxonomy" id="305517"/>
    <lineage>
        <taxon>Bacteria</taxon>
        <taxon>Bacillati</taxon>
        <taxon>Actinomycetota</taxon>
        <taxon>Actinomycetes</taxon>
        <taxon>Propionibacteriales</taxon>
        <taxon>Nocardioidaceae</taxon>
        <taxon>Nocardioides</taxon>
    </lineage>
</organism>
<dbReference type="Gene3D" id="1.20.1260.20">
    <property type="entry name" value="PPE superfamily"/>
    <property type="match status" value="1"/>
</dbReference>
<protein>
    <recommendedName>
        <fullName evidence="3">WXG100 family type VII secretion target</fullName>
    </recommendedName>
</protein>